<dbReference type="InterPro" id="IPR030678">
    <property type="entry name" value="Peptide/Ni-bd"/>
</dbReference>
<dbReference type="OrthoDB" id="9764591at2"/>
<dbReference type="AlphaFoldDB" id="A0A1H1W573"/>
<dbReference type="EMBL" id="LT629776">
    <property type="protein sequence ID" value="SDS92297.1"/>
    <property type="molecule type" value="Genomic_DNA"/>
</dbReference>
<keyword evidence="5" id="KW-1185">Reference proteome</keyword>
<dbReference type="GO" id="GO:0042597">
    <property type="term" value="C:periplasmic space"/>
    <property type="evidence" value="ECO:0007669"/>
    <property type="project" value="UniProtKB-ARBA"/>
</dbReference>
<dbReference type="GO" id="GO:0043190">
    <property type="term" value="C:ATP-binding cassette (ABC) transporter complex"/>
    <property type="evidence" value="ECO:0007669"/>
    <property type="project" value="InterPro"/>
</dbReference>
<evidence type="ECO:0000256" key="1">
    <source>
        <dbReference type="SAM" id="MobiDB-lite"/>
    </source>
</evidence>
<dbReference type="PIRSF" id="PIRSF002741">
    <property type="entry name" value="MppA"/>
    <property type="match status" value="1"/>
</dbReference>
<evidence type="ECO:0000313" key="5">
    <source>
        <dbReference type="Proteomes" id="UP000185663"/>
    </source>
</evidence>
<proteinExistence type="predicted"/>
<feature type="domain" description="Solute-binding protein family 5" evidence="3">
    <location>
        <begin position="96"/>
        <end position="462"/>
    </location>
</feature>
<evidence type="ECO:0000313" key="4">
    <source>
        <dbReference type="EMBL" id="SDS92297.1"/>
    </source>
</evidence>
<gene>
    <name evidence="4" type="ORF">SAMN04489860_2721</name>
</gene>
<dbReference type="PANTHER" id="PTHR30290">
    <property type="entry name" value="PERIPLASMIC BINDING COMPONENT OF ABC TRANSPORTER"/>
    <property type="match status" value="1"/>
</dbReference>
<dbReference type="PANTHER" id="PTHR30290:SF82">
    <property type="entry name" value="ABC-TYPE DIPEPTIDE_OLIGOPEPTIDE TRANSPORT SYSTEM, PERIPLASMIC COMPONENT"/>
    <property type="match status" value="1"/>
</dbReference>
<evidence type="ECO:0000259" key="3">
    <source>
        <dbReference type="Pfam" id="PF00496"/>
    </source>
</evidence>
<name>A0A1H1W573_9CELL</name>
<dbReference type="GO" id="GO:0015833">
    <property type="term" value="P:peptide transport"/>
    <property type="evidence" value="ECO:0007669"/>
    <property type="project" value="TreeGrafter"/>
</dbReference>
<dbReference type="SUPFAM" id="SSF53850">
    <property type="entry name" value="Periplasmic binding protein-like II"/>
    <property type="match status" value="1"/>
</dbReference>
<evidence type="ECO:0000256" key="2">
    <source>
        <dbReference type="SAM" id="SignalP"/>
    </source>
</evidence>
<accession>A0A1H1W573</accession>
<dbReference type="STRING" id="545619.SAMN04489860_2721"/>
<feature type="signal peptide" evidence="2">
    <location>
        <begin position="1"/>
        <end position="24"/>
    </location>
</feature>
<dbReference type="RefSeq" id="WP_083373088.1">
    <property type="nucleotide sequence ID" value="NZ_LT629776.1"/>
</dbReference>
<dbReference type="PROSITE" id="PS51257">
    <property type="entry name" value="PROKAR_LIPOPROTEIN"/>
    <property type="match status" value="1"/>
</dbReference>
<dbReference type="eggNOG" id="COG0747">
    <property type="taxonomic scope" value="Bacteria"/>
</dbReference>
<dbReference type="Gene3D" id="3.10.105.10">
    <property type="entry name" value="Dipeptide-binding Protein, Domain 3"/>
    <property type="match status" value="1"/>
</dbReference>
<dbReference type="InterPro" id="IPR039424">
    <property type="entry name" value="SBP_5"/>
</dbReference>
<reference evidence="4 5" key="1">
    <citation type="submission" date="2016-10" db="EMBL/GenBank/DDBJ databases">
        <authorList>
            <person name="de Groot N.N."/>
        </authorList>
    </citation>
    <scope>NUCLEOTIDE SEQUENCE [LARGE SCALE GENOMIC DNA]</scope>
    <source>
        <strain evidence="4 5">DSM 22126</strain>
    </source>
</reference>
<keyword evidence="2" id="KW-0732">Signal</keyword>
<dbReference type="CDD" id="cd08509">
    <property type="entry name" value="PBP2_TmCBP_oligosaccharides_like"/>
    <property type="match status" value="1"/>
</dbReference>
<dbReference type="GO" id="GO:1904680">
    <property type="term" value="F:peptide transmembrane transporter activity"/>
    <property type="evidence" value="ECO:0007669"/>
    <property type="project" value="TreeGrafter"/>
</dbReference>
<dbReference type="Pfam" id="PF00496">
    <property type="entry name" value="SBP_bac_5"/>
    <property type="match status" value="1"/>
</dbReference>
<protein>
    <submittedName>
        <fullName evidence="4">Peptide/nickel transport system substrate-binding protein</fullName>
    </submittedName>
</protein>
<feature type="region of interest" description="Disordered" evidence="1">
    <location>
        <begin position="28"/>
        <end position="49"/>
    </location>
</feature>
<feature type="chain" id="PRO_5038534698" evidence="2">
    <location>
        <begin position="25"/>
        <end position="568"/>
    </location>
</feature>
<dbReference type="InterPro" id="IPR000914">
    <property type="entry name" value="SBP_5_dom"/>
</dbReference>
<dbReference type="Gene3D" id="3.90.76.10">
    <property type="entry name" value="Dipeptide-binding Protein, Domain 1"/>
    <property type="match status" value="1"/>
</dbReference>
<sequence>MIRSTGRKRLYTAVTLVAGVSLLAAGCGSSDSEEGDSNETTASAEGTATDRELVVWAGAQQPIPENFNPYAPEVQHLATGGVYETLFYYNKASSGEPTPLLGEFFEFNEDGTELTIQVRQGVKWSDGEDFTVDDVVYSLTNENSKPAYITGAEAVDDTTVKVTFDGAQFTNEFSILGSTWMLPEHVWADLGEDPLTWPNAEPVGTGPYLLDTFSDAAYTAKANPDYWGGEPNVKSVRYIGIDANQSAEDLLRTGQLDWAGMFVPDADSLVASANLGYINTPQDPTVLYTCSNADLGCEGDQTDVAVRQALNLAIDRGQINDKAFVGLAGDISPTFALLGRDDDWISPDVEAESPQTADVEAAGAILEEAGYAKGDDGIYAKDGDPIELTLTSVDGWTDYNNAAKLIEEQATAAGMKVTASTISWNEFAAARDTGDFEMIMGGVVGTSVPDPFQIYRDWFSGPATSEVGESIPEGYWGFARYSNPVVDDAVSEAASTNDVDTKKAAYAAIQEEITRDLPYIPLVINATQTFYNQTDYTGWPTEDNLYAFPPSWGSGASGVVLHQLGGTE</sequence>
<dbReference type="Proteomes" id="UP000185663">
    <property type="component" value="Chromosome I"/>
</dbReference>
<dbReference type="Gene3D" id="3.40.190.10">
    <property type="entry name" value="Periplasmic binding protein-like II"/>
    <property type="match status" value="1"/>
</dbReference>
<organism evidence="4 5">
    <name type="scientific">Paraoerskovia marina</name>
    <dbReference type="NCBI Taxonomy" id="545619"/>
    <lineage>
        <taxon>Bacteria</taxon>
        <taxon>Bacillati</taxon>
        <taxon>Actinomycetota</taxon>
        <taxon>Actinomycetes</taxon>
        <taxon>Micrococcales</taxon>
        <taxon>Cellulomonadaceae</taxon>
        <taxon>Paraoerskovia</taxon>
    </lineage>
</organism>